<dbReference type="EC" id="1.1.1.100" evidence="2"/>
<dbReference type="EMBL" id="KN818247">
    <property type="protein sequence ID" value="KIL64713.1"/>
    <property type="molecule type" value="Genomic_DNA"/>
</dbReference>
<dbReference type="SUPFAM" id="SSF51735">
    <property type="entry name" value="NAD(P)-binding Rossmann-fold domains"/>
    <property type="match status" value="1"/>
</dbReference>
<evidence type="ECO:0000256" key="4">
    <source>
        <dbReference type="ARBA" id="ARBA00048508"/>
    </source>
</evidence>
<organism evidence="5 6">
    <name type="scientific">Amanita muscaria (strain Koide BX008)</name>
    <dbReference type="NCBI Taxonomy" id="946122"/>
    <lineage>
        <taxon>Eukaryota</taxon>
        <taxon>Fungi</taxon>
        <taxon>Dikarya</taxon>
        <taxon>Basidiomycota</taxon>
        <taxon>Agaricomycotina</taxon>
        <taxon>Agaricomycetes</taxon>
        <taxon>Agaricomycetidae</taxon>
        <taxon>Agaricales</taxon>
        <taxon>Pluteineae</taxon>
        <taxon>Amanitaceae</taxon>
        <taxon>Amanita</taxon>
    </lineage>
</organism>
<dbReference type="HOGENOM" id="CLU_010194_2_10_1"/>
<reference evidence="5 6" key="1">
    <citation type="submission" date="2014-04" db="EMBL/GenBank/DDBJ databases">
        <title>Evolutionary Origins and Diversification of the Mycorrhizal Mutualists.</title>
        <authorList>
            <consortium name="DOE Joint Genome Institute"/>
            <consortium name="Mycorrhizal Genomics Consortium"/>
            <person name="Kohler A."/>
            <person name="Kuo A."/>
            <person name="Nagy L.G."/>
            <person name="Floudas D."/>
            <person name="Copeland A."/>
            <person name="Barry K.W."/>
            <person name="Cichocki N."/>
            <person name="Veneault-Fourrey C."/>
            <person name="LaButti K."/>
            <person name="Lindquist E.A."/>
            <person name="Lipzen A."/>
            <person name="Lundell T."/>
            <person name="Morin E."/>
            <person name="Murat C."/>
            <person name="Riley R."/>
            <person name="Ohm R."/>
            <person name="Sun H."/>
            <person name="Tunlid A."/>
            <person name="Henrissat B."/>
            <person name="Grigoriev I.V."/>
            <person name="Hibbett D.S."/>
            <person name="Martin F."/>
        </authorList>
    </citation>
    <scope>NUCLEOTIDE SEQUENCE [LARGE SCALE GENOMIC DNA]</scope>
    <source>
        <strain evidence="5 6">Koide BX008</strain>
    </source>
</reference>
<dbReference type="Gene3D" id="3.40.50.720">
    <property type="entry name" value="NAD(P)-binding Rossmann-like Domain"/>
    <property type="match status" value="1"/>
</dbReference>
<dbReference type="InParanoid" id="A0A0C2X7I5"/>
<evidence type="ECO:0000313" key="6">
    <source>
        <dbReference type="Proteomes" id="UP000054549"/>
    </source>
</evidence>
<dbReference type="PROSITE" id="PS00061">
    <property type="entry name" value="ADH_SHORT"/>
    <property type="match status" value="1"/>
</dbReference>
<dbReference type="STRING" id="946122.A0A0C2X7I5"/>
<comment type="similarity">
    <text evidence="1">Belongs to the short-chain dehydrogenases/reductases (SDR) family.</text>
</comment>
<protein>
    <recommendedName>
        <fullName evidence="2">3-oxoacyl-[acyl-carrier-protein] reductase</fullName>
        <ecNumber evidence="2">1.1.1.100</ecNumber>
    </recommendedName>
</protein>
<dbReference type="InterPro" id="IPR020904">
    <property type="entry name" value="Sc_DH/Rdtase_CS"/>
</dbReference>
<dbReference type="OrthoDB" id="498125at2759"/>
<evidence type="ECO:0000313" key="5">
    <source>
        <dbReference type="EMBL" id="KIL64713.1"/>
    </source>
</evidence>
<dbReference type="FunCoup" id="A0A0C2X7I5">
    <property type="interactions" value="28"/>
</dbReference>
<dbReference type="Pfam" id="PF13561">
    <property type="entry name" value="adh_short_C2"/>
    <property type="match status" value="1"/>
</dbReference>
<keyword evidence="6" id="KW-1185">Reference proteome</keyword>
<dbReference type="PANTHER" id="PTHR42879">
    <property type="entry name" value="3-OXOACYL-(ACYL-CARRIER-PROTEIN) REDUCTASE"/>
    <property type="match status" value="1"/>
</dbReference>
<name>A0A0C2X7I5_AMAMK</name>
<dbReference type="GO" id="GO:0032787">
    <property type="term" value="P:monocarboxylic acid metabolic process"/>
    <property type="evidence" value="ECO:0007669"/>
    <property type="project" value="UniProtKB-ARBA"/>
</dbReference>
<dbReference type="InterPro" id="IPR050259">
    <property type="entry name" value="SDR"/>
</dbReference>
<evidence type="ECO:0000256" key="3">
    <source>
        <dbReference type="ARBA" id="ARBA00022857"/>
    </source>
</evidence>
<dbReference type="AlphaFoldDB" id="A0A0C2X7I5"/>
<sequence length="252" mass="26483">MATPKRVAIVTGAAVGIGKATAIRLAQDGWNIALNDLPSSIDKLVQVAEQVSLTGGEAILVPGDVSEEEAVKKMIDDTVEKLGGVDAMIANAGISSVAPLTHMTAETWDKTFAVNARGTFLCYKYAILQMIKQGRGGRVVGASSAYGKKAGPNCAHYSATKFAIRGLTQAAAQEVGKHGITVNAYAPGFINTPMLQNLPDEVKVAVKEIWNAQGYEGQPEDVANVVSFLVSEKSGLINGQTLSINGGWHVMD</sequence>
<dbReference type="FunFam" id="3.40.50.720:FF:000084">
    <property type="entry name" value="Short-chain dehydrogenase reductase"/>
    <property type="match status" value="1"/>
</dbReference>
<accession>A0A0C2X7I5</accession>
<evidence type="ECO:0000256" key="2">
    <source>
        <dbReference type="ARBA" id="ARBA00012948"/>
    </source>
</evidence>
<dbReference type="InterPro" id="IPR036291">
    <property type="entry name" value="NAD(P)-bd_dom_sf"/>
</dbReference>
<proteinExistence type="inferred from homology"/>
<dbReference type="Proteomes" id="UP000054549">
    <property type="component" value="Unassembled WGS sequence"/>
</dbReference>
<dbReference type="InterPro" id="IPR002347">
    <property type="entry name" value="SDR_fam"/>
</dbReference>
<dbReference type="GO" id="GO:0004316">
    <property type="term" value="F:3-oxoacyl-[acyl-carrier-protein] reductase (NADPH) activity"/>
    <property type="evidence" value="ECO:0007669"/>
    <property type="project" value="UniProtKB-EC"/>
</dbReference>
<gene>
    <name evidence="5" type="ORF">M378DRAFT_11277</name>
</gene>
<evidence type="ECO:0000256" key="1">
    <source>
        <dbReference type="ARBA" id="ARBA00006484"/>
    </source>
</evidence>
<dbReference type="PRINTS" id="PR00081">
    <property type="entry name" value="GDHRDH"/>
</dbReference>
<keyword evidence="3" id="KW-0521">NADP</keyword>
<dbReference type="PANTHER" id="PTHR42879:SF2">
    <property type="entry name" value="3-OXOACYL-[ACYL-CARRIER-PROTEIN] REDUCTASE FABG"/>
    <property type="match status" value="1"/>
</dbReference>
<dbReference type="PRINTS" id="PR00080">
    <property type="entry name" value="SDRFAMILY"/>
</dbReference>
<comment type="catalytic activity">
    <reaction evidence="4">
        <text>a (3R)-hydroxyacyl-[ACP] + NADP(+) = a 3-oxoacyl-[ACP] + NADPH + H(+)</text>
        <dbReference type="Rhea" id="RHEA:17397"/>
        <dbReference type="Rhea" id="RHEA-COMP:9916"/>
        <dbReference type="Rhea" id="RHEA-COMP:9945"/>
        <dbReference type="ChEBI" id="CHEBI:15378"/>
        <dbReference type="ChEBI" id="CHEBI:57783"/>
        <dbReference type="ChEBI" id="CHEBI:58349"/>
        <dbReference type="ChEBI" id="CHEBI:78776"/>
        <dbReference type="ChEBI" id="CHEBI:78827"/>
        <dbReference type="EC" id="1.1.1.100"/>
    </reaction>
</comment>